<keyword evidence="6" id="KW-1185">Reference proteome</keyword>
<dbReference type="Pfam" id="PF08547">
    <property type="entry name" value="CIA30"/>
    <property type="match status" value="1"/>
</dbReference>
<name>A0A6G1H851_9PEZI</name>
<dbReference type="InterPro" id="IPR008979">
    <property type="entry name" value="Galactose-bd-like_sf"/>
</dbReference>
<comment type="similarity">
    <text evidence="1">Belongs to the CIA30 family.</text>
</comment>
<dbReference type="Proteomes" id="UP000800041">
    <property type="component" value="Unassembled WGS sequence"/>
</dbReference>
<accession>A0A6G1H851</accession>
<reference evidence="5" key="1">
    <citation type="journal article" date="2020" name="Stud. Mycol.">
        <title>101 Dothideomycetes genomes: a test case for predicting lifestyles and emergence of pathogens.</title>
        <authorList>
            <person name="Haridas S."/>
            <person name="Albert R."/>
            <person name="Binder M."/>
            <person name="Bloem J."/>
            <person name="Labutti K."/>
            <person name="Salamov A."/>
            <person name="Andreopoulos B."/>
            <person name="Baker S."/>
            <person name="Barry K."/>
            <person name="Bills G."/>
            <person name="Bluhm B."/>
            <person name="Cannon C."/>
            <person name="Castanera R."/>
            <person name="Culley D."/>
            <person name="Daum C."/>
            <person name="Ezra D."/>
            <person name="Gonzalez J."/>
            <person name="Henrissat B."/>
            <person name="Kuo A."/>
            <person name="Liang C."/>
            <person name="Lipzen A."/>
            <person name="Lutzoni F."/>
            <person name="Magnuson J."/>
            <person name="Mondo S."/>
            <person name="Nolan M."/>
            <person name="Ohm R."/>
            <person name="Pangilinan J."/>
            <person name="Park H.-J."/>
            <person name="Ramirez L."/>
            <person name="Alfaro M."/>
            <person name="Sun H."/>
            <person name="Tritt A."/>
            <person name="Yoshinaga Y."/>
            <person name="Zwiers L.-H."/>
            <person name="Turgeon B."/>
            <person name="Goodwin S."/>
            <person name="Spatafora J."/>
            <person name="Crous P."/>
            <person name="Grigoriev I."/>
        </authorList>
    </citation>
    <scope>NUCLEOTIDE SEQUENCE</scope>
    <source>
        <strain evidence="5">CBS 113979</strain>
    </source>
</reference>
<feature type="compositionally biased region" description="Basic and acidic residues" evidence="2">
    <location>
        <begin position="193"/>
        <end position="202"/>
    </location>
</feature>
<dbReference type="GO" id="GO:0051082">
    <property type="term" value="F:unfolded protein binding"/>
    <property type="evidence" value="ECO:0007669"/>
    <property type="project" value="TreeGrafter"/>
</dbReference>
<dbReference type="GO" id="GO:0010257">
    <property type="term" value="P:NADH dehydrogenase complex assembly"/>
    <property type="evidence" value="ECO:0007669"/>
    <property type="project" value="TreeGrafter"/>
</dbReference>
<dbReference type="PANTHER" id="PTHR13194">
    <property type="entry name" value="COMPLEX I INTERMEDIATE-ASSOCIATED PROTEIN 30"/>
    <property type="match status" value="1"/>
</dbReference>
<evidence type="ECO:0000256" key="2">
    <source>
        <dbReference type="SAM" id="MobiDB-lite"/>
    </source>
</evidence>
<evidence type="ECO:0000313" key="5">
    <source>
        <dbReference type="EMBL" id="KAF1989396.1"/>
    </source>
</evidence>
<dbReference type="SUPFAM" id="SSF49785">
    <property type="entry name" value="Galactose-binding domain-like"/>
    <property type="match status" value="1"/>
</dbReference>
<feature type="domain" description="NADH:ubiquinone oxidoreductase intermediate-associated protein 30" evidence="4">
    <location>
        <begin position="15"/>
        <end position="184"/>
    </location>
</feature>
<evidence type="ECO:0000256" key="3">
    <source>
        <dbReference type="SAM" id="Phobius"/>
    </source>
</evidence>
<dbReference type="InterPro" id="IPR013857">
    <property type="entry name" value="NADH-UbQ_OxRdtase-assoc_prot30"/>
</dbReference>
<dbReference type="OrthoDB" id="426386at2759"/>
<feature type="transmembrane region" description="Helical" evidence="3">
    <location>
        <begin position="246"/>
        <end position="264"/>
    </location>
</feature>
<evidence type="ECO:0000259" key="4">
    <source>
        <dbReference type="Pfam" id="PF08547"/>
    </source>
</evidence>
<evidence type="ECO:0000313" key="6">
    <source>
        <dbReference type="Proteomes" id="UP000800041"/>
    </source>
</evidence>
<keyword evidence="3" id="KW-1133">Transmembrane helix</keyword>
<dbReference type="InterPro" id="IPR039131">
    <property type="entry name" value="NDUFAF1"/>
</dbReference>
<organism evidence="5 6">
    <name type="scientific">Aulographum hederae CBS 113979</name>
    <dbReference type="NCBI Taxonomy" id="1176131"/>
    <lineage>
        <taxon>Eukaryota</taxon>
        <taxon>Fungi</taxon>
        <taxon>Dikarya</taxon>
        <taxon>Ascomycota</taxon>
        <taxon>Pezizomycotina</taxon>
        <taxon>Dothideomycetes</taxon>
        <taxon>Pleosporomycetidae</taxon>
        <taxon>Aulographales</taxon>
        <taxon>Aulographaceae</taxon>
    </lineage>
</organism>
<proteinExistence type="inferred from homology"/>
<keyword evidence="3" id="KW-0472">Membrane</keyword>
<dbReference type="AlphaFoldDB" id="A0A6G1H851"/>
<dbReference type="PANTHER" id="PTHR13194:SF19">
    <property type="entry name" value="NAD(P)-BINDING ROSSMANN-FOLD SUPERFAMILY PROTEIN"/>
    <property type="match status" value="1"/>
</dbReference>
<sequence length="266" mass="29649">MKKTEFDLFGSDKKWNVQDWTASDDRVRGGKSHSYLKCSKDDGIAEFYGNLDIKTLGGAGFASQRTVSTEKTWDLSEYDGIEIRVSKADSKRYTFNIKDELLSKNPANGREQATISYEYDFQVSSEHARANGTSIFIPWSALKATYRGKEKKDAADVDTKHIKRFSLMMRSFFGDQEGDFSLSISSISAVKTGKEDGTEAEKPPLNTSGSDLEKSGKLEHFNNASNVPRSNFVPTSSLWARARRNSGVLCLGGMLIFMLLYAILPI</sequence>
<gene>
    <name evidence="5" type="ORF">K402DRAFT_390972</name>
</gene>
<keyword evidence="3" id="KW-0812">Transmembrane</keyword>
<evidence type="ECO:0000256" key="1">
    <source>
        <dbReference type="ARBA" id="ARBA00007884"/>
    </source>
</evidence>
<feature type="region of interest" description="Disordered" evidence="2">
    <location>
        <begin position="193"/>
        <end position="215"/>
    </location>
</feature>
<protein>
    <submittedName>
        <fullName evidence="5">CIA30-domain-containing protein</fullName>
    </submittedName>
</protein>
<dbReference type="EMBL" id="ML977145">
    <property type="protein sequence ID" value="KAF1989396.1"/>
    <property type="molecule type" value="Genomic_DNA"/>
</dbReference>